<reference evidence="2" key="1">
    <citation type="journal article" date="2023" name="IMA Fungus">
        <title>Comparative genomic study of the Penicillium genus elucidates a diverse pangenome and 15 lateral gene transfer events.</title>
        <authorList>
            <person name="Petersen C."/>
            <person name="Sorensen T."/>
            <person name="Nielsen M.R."/>
            <person name="Sondergaard T.E."/>
            <person name="Sorensen J.L."/>
            <person name="Fitzpatrick D.A."/>
            <person name="Frisvad J.C."/>
            <person name="Nielsen K.L."/>
        </authorList>
    </citation>
    <scope>NUCLEOTIDE SEQUENCE</scope>
    <source>
        <strain evidence="2">IBT 15450</strain>
    </source>
</reference>
<keyword evidence="3" id="KW-1185">Reference proteome</keyword>
<evidence type="ECO:0000313" key="2">
    <source>
        <dbReference type="EMBL" id="KAJ6057633.1"/>
    </source>
</evidence>
<name>A0AAD6IQB6_PENCN</name>
<organism evidence="2 3">
    <name type="scientific">Penicillium canescens</name>
    <dbReference type="NCBI Taxonomy" id="5083"/>
    <lineage>
        <taxon>Eukaryota</taxon>
        <taxon>Fungi</taxon>
        <taxon>Dikarya</taxon>
        <taxon>Ascomycota</taxon>
        <taxon>Pezizomycotina</taxon>
        <taxon>Eurotiomycetes</taxon>
        <taxon>Eurotiomycetidae</taxon>
        <taxon>Eurotiales</taxon>
        <taxon>Aspergillaceae</taxon>
        <taxon>Penicillium</taxon>
    </lineage>
</organism>
<feature type="compositionally biased region" description="Basic and acidic residues" evidence="1">
    <location>
        <begin position="122"/>
        <end position="132"/>
    </location>
</feature>
<dbReference type="AlphaFoldDB" id="A0AAD6IQB6"/>
<feature type="region of interest" description="Disordered" evidence="1">
    <location>
        <begin position="43"/>
        <end position="155"/>
    </location>
</feature>
<protein>
    <submittedName>
        <fullName evidence="2">Uncharacterized protein</fullName>
    </submittedName>
</protein>
<feature type="compositionally biased region" description="Basic residues" evidence="1">
    <location>
        <begin position="307"/>
        <end position="324"/>
    </location>
</feature>
<feature type="compositionally biased region" description="Basic and acidic residues" evidence="1">
    <location>
        <begin position="358"/>
        <end position="373"/>
    </location>
</feature>
<accession>A0AAD6IQB6</accession>
<feature type="compositionally biased region" description="Basic and acidic residues" evidence="1">
    <location>
        <begin position="297"/>
        <end position="306"/>
    </location>
</feature>
<comment type="caution">
    <text evidence="2">The sequence shown here is derived from an EMBL/GenBank/DDBJ whole genome shotgun (WGS) entry which is preliminary data.</text>
</comment>
<feature type="compositionally biased region" description="Basic residues" evidence="1">
    <location>
        <begin position="454"/>
        <end position="472"/>
    </location>
</feature>
<feature type="compositionally biased region" description="Polar residues" evidence="1">
    <location>
        <begin position="494"/>
        <end position="513"/>
    </location>
</feature>
<gene>
    <name evidence="2" type="ORF">N7460_000907</name>
</gene>
<evidence type="ECO:0000313" key="3">
    <source>
        <dbReference type="Proteomes" id="UP001219568"/>
    </source>
</evidence>
<sequence length="531" mass="58215">MGRSSNISVVVPSPSPHITPFKSFNDDLFDRTIDTILSAEASLEGSRAEGEAMDASTTPSLFGKGSLHDSLALSPRRARSTETKSSHFPTPSLTPVTATTSISEVKSKDSPKIKSALATMDFGKDAKKESKKATRKHSSKVPNEDSTDGMGLDKTIQGPEQALDLTLAEETEESPEEKIFALVSPDKQMSVLQFIASHAFMTTEVQPILRSARRQFTDQVRNVAFAATMNNGSVDALLEFVRKTYLEERNIVAADDAGSAFGDEIDDEEKQPPKPSHKKRSSLSRQTVRATALLKISEQKDDTLDPKKHKRRHSSERATRHGHSKAASILDLSGAKGGAGFTGLKKRKRRHSESATQHAHDEAGIKKVRHSETARTIPDAAMAMDCVDISGTEEVPKGMEPKTHKKRDSVSARQHSHKGGVKSDGSGEVPSHEISPGAFKHSVSIPPPSEPAKSKKSNREKNRKKYVRRKQRRLENRLRLSGHQPDISAEHPVQQMTSPIRQSSSRQNPSEGQSPAHPPLPTDPNLWDLDF</sequence>
<dbReference type="EMBL" id="JAQJZL010000001">
    <property type="protein sequence ID" value="KAJ6057633.1"/>
    <property type="molecule type" value="Genomic_DNA"/>
</dbReference>
<evidence type="ECO:0000256" key="1">
    <source>
        <dbReference type="SAM" id="MobiDB-lite"/>
    </source>
</evidence>
<feature type="compositionally biased region" description="Polar residues" evidence="1">
    <location>
        <begin position="86"/>
        <end position="104"/>
    </location>
</feature>
<dbReference type="Proteomes" id="UP001219568">
    <property type="component" value="Unassembled WGS sequence"/>
</dbReference>
<feature type="region of interest" description="Disordered" evidence="1">
    <location>
        <begin position="262"/>
        <end position="531"/>
    </location>
</feature>
<reference evidence="2" key="2">
    <citation type="submission" date="2023-01" db="EMBL/GenBank/DDBJ databases">
        <authorList>
            <person name="Petersen C."/>
        </authorList>
    </citation>
    <scope>NUCLEOTIDE SEQUENCE</scope>
    <source>
        <strain evidence="2">IBT 15450</strain>
    </source>
</reference>
<proteinExistence type="predicted"/>